<accession>A0A7W5B1R8</accession>
<keyword evidence="3" id="KW-0804">Transcription</keyword>
<protein>
    <submittedName>
        <fullName evidence="6">AraC-like DNA-binding protein</fullName>
    </submittedName>
</protein>
<dbReference type="SMART" id="SM00342">
    <property type="entry name" value="HTH_ARAC"/>
    <property type="match status" value="1"/>
</dbReference>
<dbReference type="PROSITE" id="PS00041">
    <property type="entry name" value="HTH_ARAC_FAMILY_1"/>
    <property type="match status" value="1"/>
</dbReference>
<dbReference type="RefSeq" id="WP_183602952.1">
    <property type="nucleotide sequence ID" value="NZ_JACHXK010000014.1"/>
</dbReference>
<dbReference type="PANTHER" id="PTHR43280:SF2">
    <property type="entry name" value="HTH-TYPE TRANSCRIPTIONAL REGULATOR EXSA"/>
    <property type="match status" value="1"/>
</dbReference>
<keyword evidence="7" id="KW-1185">Reference proteome</keyword>
<dbReference type="InterPro" id="IPR020449">
    <property type="entry name" value="Tscrpt_reg_AraC-type_HTH"/>
</dbReference>
<gene>
    <name evidence="6" type="ORF">FHS18_004951</name>
</gene>
<feature type="transmembrane region" description="Helical" evidence="4">
    <location>
        <begin position="291"/>
        <end position="309"/>
    </location>
</feature>
<dbReference type="Proteomes" id="UP000570361">
    <property type="component" value="Unassembled WGS sequence"/>
</dbReference>
<evidence type="ECO:0000313" key="6">
    <source>
        <dbReference type="EMBL" id="MBB3112849.1"/>
    </source>
</evidence>
<name>A0A7W5B1R8_9BACL</name>
<dbReference type="Gene3D" id="1.10.10.60">
    <property type="entry name" value="Homeodomain-like"/>
    <property type="match status" value="2"/>
</dbReference>
<evidence type="ECO:0000256" key="2">
    <source>
        <dbReference type="ARBA" id="ARBA00023125"/>
    </source>
</evidence>
<dbReference type="AlphaFoldDB" id="A0A7W5B1R8"/>
<feature type="domain" description="HTH araC/xylS-type" evidence="5">
    <location>
        <begin position="647"/>
        <end position="745"/>
    </location>
</feature>
<keyword evidence="4" id="KW-0472">Membrane</keyword>
<feature type="transmembrane region" description="Helical" evidence="4">
    <location>
        <begin position="16"/>
        <end position="36"/>
    </location>
</feature>
<dbReference type="PRINTS" id="PR00032">
    <property type="entry name" value="HTHARAC"/>
</dbReference>
<evidence type="ECO:0000256" key="4">
    <source>
        <dbReference type="SAM" id="Phobius"/>
    </source>
</evidence>
<evidence type="ECO:0000256" key="1">
    <source>
        <dbReference type="ARBA" id="ARBA00023015"/>
    </source>
</evidence>
<keyword evidence="4" id="KW-1133">Transmembrane helix</keyword>
<dbReference type="SUPFAM" id="SSF46689">
    <property type="entry name" value="Homeodomain-like"/>
    <property type="match status" value="1"/>
</dbReference>
<sequence length="747" mass="85350">MLRNRFTFTRSITHKWMISYAVILLIPLIVSAIVYLQTTQIVQYEIKRASSAMLQQVKYIVDSELGLTEKMGAQLTIQTDVRNYLELDKQSENAHAFDIYKTEQELGKYKSTNDFISGIYIYSTQLDKVLSNETYADSRLFYAMNHQSDTYTYSEWLSDMRSQSLRTYLWLPMRSSEPSGMNVAFIKPLLKKAGGLPYGTLVMPLNSSKIQHLLENVDWVNKGKVYIVDEQNQVLFQNGSAEASVTYADLIADTNNMVTTIESDNTNWRYVSVFPSSVFWERASQLRTMNVIGLLVCFLIGGGVMTYFARRNYVPIKQLLSILPNFKPERKAEMDEYAFIRQSVMTAIRERDDMSSHQLKQLRVLQSYYLGKLLKGQTEQAMSVREAASIHRMDWLSEDFAVLLFYLDPGHEKGLPLNLSQFIVSNIVKDLVDRRHNVLFTDVDGMLAAIVNIHPERNGSWKEEIEGAISEAHEFIEQRYALTFSVSGSEANPSLEGIHQAFLQALEAQEYRMMQEEKFVWYGDIKLEEADYYYSMNEELQLHNLIKSGNFEKAAELVDGMIGSIFQQQASIEMVKCFLIDLASTMIKMVPQEARRTSFWEEQRPVKRLLACTTRAEFRQELMEILAIVCELVNEKLALASNTRIGEQVAAYVAEHYADVNLSVSMIGAHFGITPQYVSKVFKEHNGEGLHEYISQTRIRQAKQLLGGGAQIDETALAVGFASSSAFIRVFKKYEGITPGKYKTIQL</sequence>
<keyword evidence="2 6" id="KW-0238">DNA-binding</keyword>
<dbReference type="Pfam" id="PF12833">
    <property type="entry name" value="HTH_18"/>
    <property type="match status" value="1"/>
</dbReference>
<dbReference type="InterPro" id="IPR009057">
    <property type="entry name" value="Homeodomain-like_sf"/>
</dbReference>
<proteinExistence type="predicted"/>
<evidence type="ECO:0000313" key="7">
    <source>
        <dbReference type="Proteomes" id="UP000570361"/>
    </source>
</evidence>
<dbReference type="PANTHER" id="PTHR43280">
    <property type="entry name" value="ARAC-FAMILY TRANSCRIPTIONAL REGULATOR"/>
    <property type="match status" value="1"/>
</dbReference>
<reference evidence="6 7" key="1">
    <citation type="submission" date="2020-08" db="EMBL/GenBank/DDBJ databases">
        <title>Genomic Encyclopedia of Type Strains, Phase III (KMG-III): the genomes of soil and plant-associated and newly described type strains.</title>
        <authorList>
            <person name="Whitman W."/>
        </authorList>
    </citation>
    <scope>NUCLEOTIDE SEQUENCE [LARGE SCALE GENOMIC DNA]</scope>
    <source>
        <strain evidence="6 7">CECT 5862</strain>
    </source>
</reference>
<dbReference type="GO" id="GO:0003700">
    <property type="term" value="F:DNA-binding transcription factor activity"/>
    <property type="evidence" value="ECO:0007669"/>
    <property type="project" value="InterPro"/>
</dbReference>
<dbReference type="EMBL" id="JACHXK010000014">
    <property type="protein sequence ID" value="MBB3112849.1"/>
    <property type="molecule type" value="Genomic_DNA"/>
</dbReference>
<dbReference type="PROSITE" id="PS01124">
    <property type="entry name" value="HTH_ARAC_FAMILY_2"/>
    <property type="match status" value="1"/>
</dbReference>
<dbReference type="InterPro" id="IPR018060">
    <property type="entry name" value="HTH_AraC"/>
</dbReference>
<organism evidence="6 7">
    <name type="scientific">Paenibacillus phyllosphaerae</name>
    <dbReference type="NCBI Taxonomy" id="274593"/>
    <lineage>
        <taxon>Bacteria</taxon>
        <taxon>Bacillati</taxon>
        <taxon>Bacillota</taxon>
        <taxon>Bacilli</taxon>
        <taxon>Bacillales</taxon>
        <taxon>Paenibacillaceae</taxon>
        <taxon>Paenibacillus</taxon>
    </lineage>
</organism>
<keyword evidence="4" id="KW-0812">Transmembrane</keyword>
<comment type="caution">
    <text evidence="6">The sequence shown here is derived from an EMBL/GenBank/DDBJ whole genome shotgun (WGS) entry which is preliminary data.</text>
</comment>
<keyword evidence="1" id="KW-0805">Transcription regulation</keyword>
<dbReference type="GO" id="GO:0043565">
    <property type="term" value="F:sequence-specific DNA binding"/>
    <property type="evidence" value="ECO:0007669"/>
    <property type="project" value="InterPro"/>
</dbReference>
<dbReference type="InterPro" id="IPR018062">
    <property type="entry name" value="HTH_AraC-typ_CS"/>
</dbReference>
<evidence type="ECO:0000256" key="3">
    <source>
        <dbReference type="ARBA" id="ARBA00023163"/>
    </source>
</evidence>
<evidence type="ECO:0000259" key="5">
    <source>
        <dbReference type="PROSITE" id="PS01124"/>
    </source>
</evidence>